<evidence type="ECO:0000259" key="2">
    <source>
        <dbReference type="SMART" id="SM00736"/>
    </source>
</evidence>
<dbReference type="GO" id="GO:0005509">
    <property type="term" value="F:calcium ion binding"/>
    <property type="evidence" value="ECO:0007669"/>
    <property type="project" value="InterPro"/>
</dbReference>
<feature type="region of interest" description="Disordered" evidence="1">
    <location>
        <begin position="358"/>
        <end position="415"/>
    </location>
</feature>
<feature type="compositionally biased region" description="Low complexity" evidence="1">
    <location>
        <begin position="405"/>
        <end position="415"/>
    </location>
</feature>
<name>A0AA49FJK8_9PROT</name>
<feature type="domain" description="Dystroglycan-type cadherin-like" evidence="2">
    <location>
        <begin position="295"/>
        <end position="373"/>
    </location>
</feature>
<dbReference type="EMBL" id="CP107246">
    <property type="protein sequence ID" value="WIM05229.1"/>
    <property type="molecule type" value="Genomic_DNA"/>
</dbReference>
<dbReference type="Gene3D" id="2.60.40.10">
    <property type="entry name" value="Immunoglobulins"/>
    <property type="match status" value="2"/>
</dbReference>
<dbReference type="SUPFAM" id="SSF49313">
    <property type="entry name" value="Cadherin-like"/>
    <property type="match status" value="2"/>
</dbReference>
<dbReference type="GO" id="GO:0043236">
    <property type="term" value="F:laminin binding"/>
    <property type="evidence" value="ECO:0007669"/>
    <property type="project" value="TreeGrafter"/>
</dbReference>
<dbReference type="PANTHER" id="PTHR21559">
    <property type="entry name" value="DYSTROGLYCAN-RELATED"/>
    <property type="match status" value="1"/>
</dbReference>
<feature type="domain" description="Dystroglycan-type cadherin-like" evidence="2">
    <location>
        <begin position="194"/>
        <end position="294"/>
    </location>
</feature>
<dbReference type="Proteomes" id="UP001234916">
    <property type="component" value="Chromosome"/>
</dbReference>
<organism evidence="3">
    <name type="scientific">Candidatus Nitricoxidivorans perseverans</name>
    <dbReference type="NCBI Taxonomy" id="2975601"/>
    <lineage>
        <taxon>Bacteria</taxon>
        <taxon>Pseudomonadati</taxon>
        <taxon>Pseudomonadota</taxon>
        <taxon>Betaproteobacteria</taxon>
        <taxon>Nitrosomonadales</taxon>
        <taxon>Sterolibacteriaceae</taxon>
        <taxon>Candidatus Nitricoxidivorans</taxon>
    </lineage>
</organism>
<proteinExistence type="predicted"/>
<reference evidence="3" key="1">
    <citation type="journal article" date="2023" name="Nat. Microbiol.">
        <title>Enrichment and characterization of a nitric oxide-reducing microbial community in a continuous bioreactor.</title>
        <authorList>
            <person name="Garrido-Amador P."/>
            <person name="Stortenbeker N."/>
            <person name="Wessels H.J.C.T."/>
            <person name="Speth D.R."/>
            <person name="Garcia-Heredia I."/>
            <person name="Kartal B."/>
        </authorList>
    </citation>
    <scope>NUCLEOTIDE SEQUENCE</scope>
    <source>
        <strain evidence="3">MAG1</strain>
    </source>
</reference>
<evidence type="ECO:0000256" key="1">
    <source>
        <dbReference type="SAM" id="MobiDB-lite"/>
    </source>
</evidence>
<dbReference type="SMART" id="SM00736">
    <property type="entry name" value="CADG"/>
    <property type="match status" value="2"/>
</dbReference>
<dbReference type="Pfam" id="PF05345">
    <property type="entry name" value="He_PIG"/>
    <property type="match status" value="2"/>
</dbReference>
<dbReference type="KEGG" id="npv:OHM77_11070"/>
<dbReference type="InterPro" id="IPR013783">
    <property type="entry name" value="Ig-like_fold"/>
</dbReference>
<evidence type="ECO:0000313" key="3">
    <source>
        <dbReference type="EMBL" id="WIM05229.1"/>
    </source>
</evidence>
<accession>A0AA49FJK8</accession>
<dbReference type="InterPro" id="IPR006644">
    <property type="entry name" value="Cadg"/>
</dbReference>
<sequence>MFEESNDWEGYRAWFYANLGIADQQEIDLRMNYGGLWYWRDSSPEGRDQPYAADSLEGLRNLLAEEYPWAAEQFDQYVQDGEVRYIEPLPQELPEIAGNDHAAIEALYETGAIALDRVVFGTGIGQEDLDLSVDEEGNLSIRTVDGGGVDIMLADEWSNIGRGIELFEFADGQVMTMRDMLERVGGSVGNHEPTAEIPISDQTATEDAAFSFIVPAGAFADIDAGDSLILGATLAAGSPLPSWLGFDSATGTFAGTPANGDVGTLALTVTATDLAGASAAASFDLAVENVNDAPVTAIPLADQAVQRGDTFTYALPAGAFTDVDAGDTLAYAATLSDGTALPSWLAFDATTGAFSGQAPRNAKGGIDHPGHGLGRPWSRFDGLGRLPAELRQERRLSRQRRSGQRRGSTAARARP</sequence>
<gene>
    <name evidence="3" type="ORF">OHM77_11070</name>
</gene>
<dbReference type="PANTHER" id="PTHR21559:SF21">
    <property type="entry name" value="DYSTROGLYCAN 1"/>
    <property type="match status" value="1"/>
</dbReference>
<dbReference type="GO" id="GO:0016011">
    <property type="term" value="C:dystroglycan complex"/>
    <property type="evidence" value="ECO:0007669"/>
    <property type="project" value="TreeGrafter"/>
</dbReference>
<dbReference type="AlphaFoldDB" id="A0AA49FJK8"/>
<dbReference type="InterPro" id="IPR015919">
    <property type="entry name" value="Cadherin-like_sf"/>
</dbReference>
<protein>
    <submittedName>
        <fullName evidence="3">Ig domain-containing protein</fullName>
    </submittedName>
</protein>